<reference evidence="12" key="1">
    <citation type="submission" date="2013-08" db="EMBL/GenBank/DDBJ databases">
        <authorList>
            <person name="Mendez C."/>
            <person name="Richter M."/>
            <person name="Ferrer M."/>
            <person name="Sanchez J."/>
        </authorList>
    </citation>
    <scope>NUCLEOTIDE SEQUENCE</scope>
</reference>
<dbReference type="InterPro" id="IPR022998">
    <property type="entry name" value="ThiamineP_synth_TenI"/>
</dbReference>
<dbReference type="Pfam" id="PF02581">
    <property type="entry name" value="TMP-TENI"/>
    <property type="match status" value="1"/>
</dbReference>
<evidence type="ECO:0000256" key="10">
    <source>
        <dbReference type="ARBA" id="ARBA00047883"/>
    </source>
</evidence>
<comment type="catalytic activity">
    <reaction evidence="10">
        <text>2-[(2R,5Z)-2-carboxy-4-methylthiazol-5(2H)-ylidene]ethyl phosphate + 4-amino-2-methyl-5-(diphosphooxymethyl)pyrimidine + 2 H(+) = thiamine phosphate + CO2 + diphosphate</text>
        <dbReference type="Rhea" id="RHEA:47844"/>
        <dbReference type="ChEBI" id="CHEBI:15378"/>
        <dbReference type="ChEBI" id="CHEBI:16526"/>
        <dbReference type="ChEBI" id="CHEBI:33019"/>
        <dbReference type="ChEBI" id="CHEBI:37575"/>
        <dbReference type="ChEBI" id="CHEBI:57841"/>
        <dbReference type="ChEBI" id="CHEBI:62899"/>
        <dbReference type="EC" id="2.5.1.3"/>
    </reaction>
</comment>
<evidence type="ECO:0000256" key="6">
    <source>
        <dbReference type="ARBA" id="ARBA00022842"/>
    </source>
</evidence>
<evidence type="ECO:0000256" key="1">
    <source>
        <dbReference type="ARBA" id="ARBA00001946"/>
    </source>
</evidence>
<dbReference type="InterPro" id="IPR013785">
    <property type="entry name" value="Aldolase_TIM"/>
</dbReference>
<dbReference type="GO" id="GO:0004789">
    <property type="term" value="F:thiamine-phosphate diphosphorylase activity"/>
    <property type="evidence" value="ECO:0007669"/>
    <property type="project" value="UniProtKB-EC"/>
</dbReference>
<dbReference type="EC" id="2.5.1.3" evidence="3"/>
<dbReference type="CDD" id="cd00564">
    <property type="entry name" value="TMP_TenI"/>
    <property type="match status" value="1"/>
</dbReference>
<organism evidence="12">
    <name type="scientific">mine drainage metagenome</name>
    <dbReference type="NCBI Taxonomy" id="410659"/>
    <lineage>
        <taxon>unclassified sequences</taxon>
        <taxon>metagenomes</taxon>
        <taxon>ecological metagenomes</taxon>
    </lineage>
</organism>
<reference evidence="12" key="2">
    <citation type="journal article" date="2014" name="ISME J.">
        <title>Microbial stratification in low pH oxic and suboxic macroscopic growths along an acid mine drainage.</title>
        <authorList>
            <person name="Mendez-Garcia C."/>
            <person name="Mesa V."/>
            <person name="Sprenger R.R."/>
            <person name="Richter M."/>
            <person name="Diez M.S."/>
            <person name="Solano J."/>
            <person name="Bargiela R."/>
            <person name="Golyshina O.V."/>
            <person name="Manteca A."/>
            <person name="Ramos J.L."/>
            <person name="Gallego J.R."/>
            <person name="Llorente I."/>
            <person name="Martins Dos Santos V.A."/>
            <person name="Jensen O.N."/>
            <person name="Pelaez A.I."/>
            <person name="Sanchez J."/>
            <person name="Ferrer M."/>
        </authorList>
    </citation>
    <scope>NUCLEOTIDE SEQUENCE</scope>
</reference>
<evidence type="ECO:0000256" key="9">
    <source>
        <dbReference type="ARBA" id="ARBA00047851"/>
    </source>
</evidence>
<keyword evidence="7" id="KW-0784">Thiamine biosynthesis</keyword>
<sequence>MKLRGQGPYLIVDPKWRSRKRLIAELEEVIRAGAGLVQLRDKSQWDAESRDFAEQVLAICRQTHVPLIVNDDPVRAHAIGADGVHLGVADPSIGSARSLLGERSIIGVSAYADLERGRAAEREGADYIAFGSIYPSPSKPHAKRVSLDFLKMARRTLDTPLCAIGGIRPDNARPIVLAGISWLAVISGIWETPDPVAAMHELAQAFEPVRGKPQLRPPR</sequence>
<name>T1BF16_9ZZZZ</name>
<dbReference type="GO" id="GO:0009228">
    <property type="term" value="P:thiamine biosynthetic process"/>
    <property type="evidence" value="ECO:0007669"/>
    <property type="project" value="UniProtKB-KW"/>
</dbReference>
<feature type="domain" description="Thiamine phosphate synthase/TenI" evidence="11">
    <location>
        <begin position="9"/>
        <end position="189"/>
    </location>
</feature>
<evidence type="ECO:0000256" key="4">
    <source>
        <dbReference type="ARBA" id="ARBA00022679"/>
    </source>
</evidence>
<dbReference type="GO" id="GO:0046872">
    <property type="term" value="F:metal ion binding"/>
    <property type="evidence" value="ECO:0007669"/>
    <property type="project" value="UniProtKB-KW"/>
</dbReference>
<evidence type="ECO:0000313" key="12">
    <source>
        <dbReference type="EMBL" id="EQD71546.1"/>
    </source>
</evidence>
<evidence type="ECO:0000256" key="8">
    <source>
        <dbReference type="ARBA" id="ARBA00047334"/>
    </source>
</evidence>
<keyword evidence="5" id="KW-0479">Metal-binding</keyword>
<comment type="cofactor">
    <cofactor evidence="1">
        <name>Mg(2+)</name>
        <dbReference type="ChEBI" id="CHEBI:18420"/>
    </cofactor>
</comment>
<dbReference type="NCBIfam" id="TIGR00693">
    <property type="entry name" value="thiE"/>
    <property type="match status" value="1"/>
</dbReference>
<accession>T1BF16</accession>
<keyword evidence="6" id="KW-0460">Magnesium</keyword>
<evidence type="ECO:0000256" key="7">
    <source>
        <dbReference type="ARBA" id="ARBA00022977"/>
    </source>
</evidence>
<dbReference type="AlphaFoldDB" id="T1BF16"/>
<dbReference type="InterPro" id="IPR034291">
    <property type="entry name" value="TMP_synthase"/>
</dbReference>
<dbReference type="UniPathway" id="UPA00060">
    <property type="reaction ID" value="UER00141"/>
</dbReference>
<dbReference type="GO" id="GO:0005737">
    <property type="term" value="C:cytoplasm"/>
    <property type="evidence" value="ECO:0007669"/>
    <property type="project" value="TreeGrafter"/>
</dbReference>
<evidence type="ECO:0000259" key="11">
    <source>
        <dbReference type="Pfam" id="PF02581"/>
    </source>
</evidence>
<comment type="catalytic activity">
    <reaction evidence="9">
        <text>2-(2-carboxy-4-methylthiazol-5-yl)ethyl phosphate + 4-amino-2-methyl-5-(diphosphooxymethyl)pyrimidine + 2 H(+) = thiamine phosphate + CO2 + diphosphate</text>
        <dbReference type="Rhea" id="RHEA:47848"/>
        <dbReference type="ChEBI" id="CHEBI:15378"/>
        <dbReference type="ChEBI" id="CHEBI:16526"/>
        <dbReference type="ChEBI" id="CHEBI:33019"/>
        <dbReference type="ChEBI" id="CHEBI:37575"/>
        <dbReference type="ChEBI" id="CHEBI:57841"/>
        <dbReference type="ChEBI" id="CHEBI:62890"/>
        <dbReference type="EC" id="2.5.1.3"/>
    </reaction>
</comment>
<comment type="pathway">
    <text evidence="2">Cofactor biosynthesis; thiamine diphosphate biosynthesis; thiamine phosphate from 4-amino-2-methyl-5-diphosphomethylpyrimidine and 4-methyl-5-(2-phosphoethyl)-thiazole: step 1/1.</text>
</comment>
<dbReference type="HAMAP" id="MF_00097">
    <property type="entry name" value="TMP_synthase"/>
    <property type="match status" value="1"/>
</dbReference>
<dbReference type="Gene3D" id="3.20.20.70">
    <property type="entry name" value="Aldolase class I"/>
    <property type="match status" value="1"/>
</dbReference>
<dbReference type="PANTHER" id="PTHR20857">
    <property type="entry name" value="THIAMINE-PHOSPHATE PYROPHOSPHORYLASE"/>
    <property type="match status" value="1"/>
</dbReference>
<dbReference type="PANTHER" id="PTHR20857:SF15">
    <property type="entry name" value="THIAMINE-PHOSPHATE SYNTHASE"/>
    <property type="match status" value="1"/>
</dbReference>
<dbReference type="GO" id="GO:0009229">
    <property type="term" value="P:thiamine diphosphate biosynthetic process"/>
    <property type="evidence" value="ECO:0007669"/>
    <property type="project" value="UniProtKB-UniPathway"/>
</dbReference>
<gene>
    <name evidence="12" type="ORF">B1B_04380</name>
</gene>
<dbReference type="SUPFAM" id="SSF51391">
    <property type="entry name" value="Thiamin phosphate synthase"/>
    <property type="match status" value="1"/>
</dbReference>
<keyword evidence="4" id="KW-0808">Transferase</keyword>
<evidence type="ECO:0000256" key="3">
    <source>
        <dbReference type="ARBA" id="ARBA00012830"/>
    </source>
</evidence>
<comment type="catalytic activity">
    <reaction evidence="8">
        <text>4-methyl-5-(2-phosphooxyethyl)-thiazole + 4-amino-2-methyl-5-(diphosphooxymethyl)pyrimidine + H(+) = thiamine phosphate + diphosphate</text>
        <dbReference type="Rhea" id="RHEA:22328"/>
        <dbReference type="ChEBI" id="CHEBI:15378"/>
        <dbReference type="ChEBI" id="CHEBI:33019"/>
        <dbReference type="ChEBI" id="CHEBI:37575"/>
        <dbReference type="ChEBI" id="CHEBI:57841"/>
        <dbReference type="ChEBI" id="CHEBI:58296"/>
        <dbReference type="EC" id="2.5.1.3"/>
    </reaction>
</comment>
<dbReference type="EMBL" id="AUZY01002748">
    <property type="protein sequence ID" value="EQD71546.1"/>
    <property type="molecule type" value="Genomic_DNA"/>
</dbReference>
<comment type="caution">
    <text evidence="12">The sequence shown here is derived from an EMBL/GenBank/DDBJ whole genome shotgun (WGS) entry which is preliminary data.</text>
</comment>
<proteinExistence type="inferred from homology"/>
<evidence type="ECO:0000256" key="2">
    <source>
        <dbReference type="ARBA" id="ARBA00005165"/>
    </source>
</evidence>
<evidence type="ECO:0000256" key="5">
    <source>
        <dbReference type="ARBA" id="ARBA00022723"/>
    </source>
</evidence>
<dbReference type="InterPro" id="IPR036206">
    <property type="entry name" value="ThiamineP_synth_sf"/>
</dbReference>
<protein>
    <recommendedName>
        <fullName evidence="3">thiamine phosphate synthase</fullName>
        <ecNumber evidence="3">2.5.1.3</ecNumber>
    </recommendedName>
</protein>